<dbReference type="GO" id="GO:0003723">
    <property type="term" value="F:RNA binding"/>
    <property type="evidence" value="ECO:0007669"/>
    <property type="project" value="InterPro"/>
</dbReference>
<dbReference type="InterPro" id="IPR033130">
    <property type="entry name" value="RNase_T2_His_AS_2"/>
</dbReference>
<evidence type="ECO:0000256" key="2">
    <source>
        <dbReference type="ARBA" id="ARBA00012571"/>
    </source>
</evidence>
<feature type="active site" evidence="9">
    <location>
        <position position="153"/>
    </location>
</feature>
<dbReference type="InterPro" id="IPR036430">
    <property type="entry name" value="RNase_T2-like_sf"/>
</dbReference>
<reference evidence="12 13" key="1">
    <citation type="submission" date="2016-05" db="EMBL/GenBank/DDBJ databases">
        <title>A degradative enzymes factory behind the ericoid mycorrhizal symbiosis.</title>
        <authorList>
            <consortium name="DOE Joint Genome Institute"/>
            <person name="Martino E."/>
            <person name="Morin E."/>
            <person name="Grelet G."/>
            <person name="Kuo A."/>
            <person name="Kohler A."/>
            <person name="Daghino S."/>
            <person name="Barry K."/>
            <person name="Choi C."/>
            <person name="Cichocki N."/>
            <person name="Clum A."/>
            <person name="Copeland A."/>
            <person name="Hainaut M."/>
            <person name="Haridas S."/>
            <person name="Labutti K."/>
            <person name="Lindquist E."/>
            <person name="Lipzen A."/>
            <person name="Khouja H.-R."/>
            <person name="Murat C."/>
            <person name="Ohm R."/>
            <person name="Olson A."/>
            <person name="Spatafora J."/>
            <person name="Veneault-Fourrey C."/>
            <person name="Henrissat B."/>
            <person name="Grigoriev I."/>
            <person name="Martin F."/>
            <person name="Perotto S."/>
        </authorList>
    </citation>
    <scope>NUCLEOTIDE SEQUENCE [LARGE SCALE GENOMIC DNA]</scope>
    <source>
        <strain evidence="12 13">UAMH 7357</strain>
    </source>
</reference>
<dbReference type="SUPFAM" id="SSF55895">
    <property type="entry name" value="Ribonuclease Rh-like"/>
    <property type="match status" value="1"/>
</dbReference>
<proteinExistence type="inferred from homology"/>
<dbReference type="PANTHER" id="PTHR11240:SF79">
    <property type="entry name" value="RIBONUCLEASE T2"/>
    <property type="match status" value="1"/>
</dbReference>
<keyword evidence="13" id="KW-1185">Reference proteome</keyword>
<gene>
    <name evidence="12" type="ORF">NA56DRAFT_630527</name>
</gene>
<dbReference type="AlphaFoldDB" id="A0A2J6PW20"/>
<dbReference type="InterPro" id="IPR033697">
    <property type="entry name" value="Ribonuclease_T2_eukaryotic"/>
</dbReference>
<sequence length="287" mass="31122">MPLEIPSIHAISTFASGLLSQLPFGAFQHPSRTYVPYGNAPSCPIDSPLSCHNNTEAPDSCCFIYPGGQLLQTQFWDTSPAIGPDDSWTLHGLWPDLCDGKYPQFCTSAPTYNNISDIISASSNPELLSFMNSYWLPNSGTPETFWEHEWNKHGTCINTLAPSCYGDGYQPGDEVVDFFSKAVETFKGLDTYKALAAAGIYPSTTQTYTSDEIQAALTTITGSAVVLGCRGGRLDEAWYSFNVKGSLQTGEFVPTDPAGKGGRGSCPRRGIRYLPKSSSFSSTNEDL</sequence>
<evidence type="ECO:0000256" key="3">
    <source>
        <dbReference type="ARBA" id="ARBA00022722"/>
    </source>
</evidence>
<protein>
    <recommendedName>
        <fullName evidence="2">ribonuclease T2</fullName>
        <ecNumber evidence="2">4.6.1.19</ecNumber>
    </recommendedName>
</protein>
<feature type="region of interest" description="Disordered" evidence="11">
    <location>
        <begin position="252"/>
        <end position="287"/>
    </location>
</feature>
<keyword evidence="6" id="KW-1015">Disulfide bond</keyword>
<dbReference type="FunFam" id="3.90.730.10:FF:000004">
    <property type="entry name" value="Ribonuclease T2-like"/>
    <property type="match status" value="1"/>
</dbReference>
<dbReference type="PANTHER" id="PTHR11240">
    <property type="entry name" value="RIBONUCLEASE T2"/>
    <property type="match status" value="1"/>
</dbReference>
<comment type="similarity">
    <text evidence="1 10">Belongs to the RNase T2 family.</text>
</comment>
<dbReference type="OrthoDB" id="435754at2759"/>
<organism evidence="12 13">
    <name type="scientific">Hyaloscypha hepaticicola</name>
    <dbReference type="NCBI Taxonomy" id="2082293"/>
    <lineage>
        <taxon>Eukaryota</taxon>
        <taxon>Fungi</taxon>
        <taxon>Dikarya</taxon>
        <taxon>Ascomycota</taxon>
        <taxon>Pezizomycotina</taxon>
        <taxon>Leotiomycetes</taxon>
        <taxon>Helotiales</taxon>
        <taxon>Hyaloscyphaceae</taxon>
        <taxon>Hyaloscypha</taxon>
    </lineage>
</organism>
<evidence type="ECO:0000256" key="10">
    <source>
        <dbReference type="RuleBase" id="RU004328"/>
    </source>
</evidence>
<dbReference type="Proteomes" id="UP000235672">
    <property type="component" value="Unassembled WGS sequence"/>
</dbReference>
<feature type="active site" evidence="9">
    <location>
        <position position="91"/>
    </location>
</feature>
<evidence type="ECO:0000256" key="7">
    <source>
        <dbReference type="ARBA" id="ARBA00023180"/>
    </source>
</evidence>
<dbReference type="InterPro" id="IPR018188">
    <property type="entry name" value="RNase_T2_His_AS_1"/>
</dbReference>
<evidence type="ECO:0000256" key="6">
    <source>
        <dbReference type="ARBA" id="ARBA00023157"/>
    </source>
</evidence>
<name>A0A2J6PW20_9HELO</name>
<accession>A0A2J6PW20</accession>
<dbReference type="CDD" id="cd01061">
    <property type="entry name" value="RNase_T2_euk"/>
    <property type="match status" value="1"/>
</dbReference>
<evidence type="ECO:0000256" key="4">
    <source>
        <dbReference type="ARBA" id="ARBA00022759"/>
    </source>
</evidence>
<dbReference type="InterPro" id="IPR001568">
    <property type="entry name" value="RNase_T2-like"/>
</dbReference>
<evidence type="ECO:0000313" key="12">
    <source>
        <dbReference type="EMBL" id="PMD18228.1"/>
    </source>
</evidence>
<dbReference type="GO" id="GO:0006401">
    <property type="term" value="P:RNA catabolic process"/>
    <property type="evidence" value="ECO:0007669"/>
    <property type="project" value="TreeGrafter"/>
</dbReference>
<keyword evidence="3" id="KW-0540">Nuclease</keyword>
<dbReference type="EC" id="4.6.1.19" evidence="2"/>
<dbReference type="PROSITE" id="PS00531">
    <property type="entry name" value="RNASE_T2_2"/>
    <property type="match status" value="1"/>
</dbReference>
<dbReference type="Pfam" id="PF00445">
    <property type="entry name" value="Ribonuclease_T2"/>
    <property type="match status" value="1"/>
</dbReference>
<feature type="compositionally biased region" description="Polar residues" evidence="11">
    <location>
        <begin position="276"/>
        <end position="287"/>
    </location>
</feature>
<dbReference type="Gene3D" id="3.90.730.10">
    <property type="entry name" value="Ribonuclease T2-like"/>
    <property type="match status" value="1"/>
</dbReference>
<dbReference type="GO" id="GO:0016787">
    <property type="term" value="F:hydrolase activity"/>
    <property type="evidence" value="ECO:0007669"/>
    <property type="project" value="UniProtKB-KW"/>
</dbReference>
<evidence type="ECO:0000256" key="8">
    <source>
        <dbReference type="ARBA" id="ARBA00023239"/>
    </source>
</evidence>
<dbReference type="STRING" id="1745343.A0A2J6PW20"/>
<evidence type="ECO:0000256" key="9">
    <source>
        <dbReference type="PIRSR" id="PIRSR633697-1"/>
    </source>
</evidence>
<feature type="active site" evidence="9">
    <location>
        <position position="149"/>
    </location>
</feature>
<evidence type="ECO:0000256" key="11">
    <source>
        <dbReference type="SAM" id="MobiDB-lite"/>
    </source>
</evidence>
<dbReference type="GO" id="GO:0033897">
    <property type="term" value="F:ribonuclease T2 activity"/>
    <property type="evidence" value="ECO:0007669"/>
    <property type="project" value="UniProtKB-EC"/>
</dbReference>
<evidence type="ECO:0000256" key="1">
    <source>
        <dbReference type="ARBA" id="ARBA00007469"/>
    </source>
</evidence>
<keyword evidence="4" id="KW-0255">Endonuclease</keyword>
<dbReference type="GO" id="GO:0005576">
    <property type="term" value="C:extracellular region"/>
    <property type="evidence" value="ECO:0007669"/>
    <property type="project" value="TreeGrafter"/>
</dbReference>
<evidence type="ECO:0000313" key="13">
    <source>
        <dbReference type="Proteomes" id="UP000235672"/>
    </source>
</evidence>
<keyword evidence="8" id="KW-0456">Lyase</keyword>
<keyword evidence="7" id="KW-0325">Glycoprotein</keyword>
<dbReference type="PROSITE" id="PS00530">
    <property type="entry name" value="RNASE_T2_1"/>
    <property type="match status" value="1"/>
</dbReference>
<dbReference type="EMBL" id="KZ613495">
    <property type="protein sequence ID" value="PMD18228.1"/>
    <property type="molecule type" value="Genomic_DNA"/>
</dbReference>
<keyword evidence="5" id="KW-0378">Hydrolase</keyword>
<evidence type="ECO:0000256" key="5">
    <source>
        <dbReference type="ARBA" id="ARBA00022801"/>
    </source>
</evidence>